<dbReference type="GO" id="GO:0015159">
    <property type="term" value="F:polysaccharide transmembrane transporter activity"/>
    <property type="evidence" value="ECO:0007669"/>
    <property type="project" value="InterPro"/>
</dbReference>
<dbReference type="RefSeq" id="WP_116845246.1">
    <property type="nucleotide sequence ID" value="NZ_QTJU01000001.1"/>
</dbReference>
<comment type="caution">
    <text evidence="3">The sequence shown here is derived from an EMBL/GenBank/DDBJ whole genome shotgun (WGS) entry which is preliminary data.</text>
</comment>
<dbReference type="Gene3D" id="3.30.1950.10">
    <property type="entry name" value="wza like domain"/>
    <property type="match status" value="1"/>
</dbReference>
<feature type="domain" description="Polysaccharide export protein N-terminal" evidence="2">
    <location>
        <begin position="50"/>
        <end position="147"/>
    </location>
</feature>
<evidence type="ECO:0000313" key="4">
    <source>
        <dbReference type="Proteomes" id="UP000261284"/>
    </source>
</evidence>
<reference evidence="3 4" key="1">
    <citation type="submission" date="2018-08" db="EMBL/GenBank/DDBJ databases">
        <title>Chitinophagaceae sp. K23C18032701, a novel bacterium isolated from forest soil.</title>
        <authorList>
            <person name="Wang C."/>
        </authorList>
    </citation>
    <scope>NUCLEOTIDE SEQUENCE [LARGE SCALE GENOMIC DNA]</scope>
    <source>
        <strain evidence="3 4">K23C18032701</strain>
    </source>
</reference>
<keyword evidence="4" id="KW-1185">Reference proteome</keyword>
<sequence>MHGYRKAATAVGFIIVSCLFASCYSSKKLSYFQDLRDKLKDTIYVKGFEQVVIQPDDIVDVKIYTLDPQLTNTINAAAVQTPSLGASSTGIGAFPATAGYLVDKDGRISLPQIGRVKLSGLTTVAASDTLTHRFESIFKNPTVNVRISNFKISVLGQVTRPAMYVMPNEKVTILDALGYAGDLSVYGRRENILVIRDLDSNGKKLYGRVNLNSSDVFRSDFYYLKKNDIVYVEPTKAFAANVDVENTARYLSLLLSFATLLLLVIKK</sequence>
<dbReference type="PANTHER" id="PTHR33619">
    <property type="entry name" value="POLYSACCHARIDE EXPORT PROTEIN GFCE-RELATED"/>
    <property type="match status" value="1"/>
</dbReference>
<dbReference type="InterPro" id="IPR049712">
    <property type="entry name" value="Poly_export"/>
</dbReference>
<dbReference type="PROSITE" id="PS51257">
    <property type="entry name" value="PROKAR_LIPOPROTEIN"/>
    <property type="match status" value="1"/>
</dbReference>
<name>A0A3E1NNH6_9BACT</name>
<dbReference type="OrthoDB" id="662756at2"/>
<organism evidence="3 4">
    <name type="scientific">Deminuibacter soli</name>
    <dbReference type="NCBI Taxonomy" id="2291815"/>
    <lineage>
        <taxon>Bacteria</taxon>
        <taxon>Pseudomonadati</taxon>
        <taxon>Bacteroidota</taxon>
        <taxon>Chitinophagia</taxon>
        <taxon>Chitinophagales</taxon>
        <taxon>Chitinophagaceae</taxon>
        <taxon>Deminuibacter</taxon>
    </lineage>
</organism>
<dbReference type="PANTHER" id="PTHR33619:SF3">
    <property type="entry name" value="POLYSACCHARIDE EXPORT PROTEIN GFCE-RELATED"/>
    <property type="match status" value="1"/>
</dbReference>
<evidence type="ECO:0000313" key="3">
    <source>
        <dbReference type="EMBL" id="RFM29489.1"/>
    </source>
</evidence>
<keyword evidence="1" id="KW-0732">Signal</keyword>
<proteinExistence type="predicted"/>
<dbReference type="Pfam" id="PF02563">
    <property type="entry name" value="Poly_export"/>
    <property type="match status" value="1"/>
</dbReference>
<evidence type="ECO:0000259" key="2">
    <source>
        <dbReference type="Pfam" id="PF02563"/>
    </source>
</evidence>
<dbReference type="Proteomes" id="UP000261284">
    <property type="component" value="Unassembled WGS sequence"/>
</dbReference>
<dbReference type="InterPro" id="IPR003715">
    <property type="entry name" value="Poly_export_N"/>
</dbReference>
<dbReference type="EMBL" id="QTJU01000001">
    <property type="protein sequence ID" value="RFM29489.1"/>
    <property type="molecule type" value="Genomic_DNA"/>
</dbReference>
<gene>
    <name evidence="3" type="ORF">DXN05_00440</name>
</gene>
<dbReference type="AlphaFoldDB" id="A0A3E1NNH6"/>
<evidence type="ECO:0000256" key="1">
    <source>
        <dbReference type="ARBA" id="ARBA00022729"/>
    </source>
</evidence>
<dbReference type="Gene3D" id="3.10.560.10">
    <property type="entry name" value="Outer membrane lipoprotein wza domain like"/>
    <property type="match status" value="1"/>
</dbReference>
<accession>A0A3E1NNH6</accession>
<protein>
    <recommendedName>
        <fullName evidence="2">Polysaccharide export protein N-terminal domain-containing protein</fullName>
    </recommendedName>
</protein>